<comment type="caution">
    <text evidence="1">The sequence shown here is derived from an EMBL/GenBank/DDBJ whole genome shotgun (WGS) entry which is preliminary data.</text>
</comment>
<evidence type="ECO:0000313" key="2">
    <source>
        <dbReference type="Proteomes" id="UP000663870"/>
    </source>
</evidence>
<organism evidence="1 2">
    <name type="scientific">Rotaria sordida</name>
    <dbReference type="NCBI Taxonomy" id="392033"/>
    <lineage>
        <taxon>Eukaryota</taxon>
        <taxon>Metazoa</taxon>
        <taxon>Spiralia</taxon>
        <taxon>Gnathifera</taxon>
        <taxon>Rotifera</taxon>
        <taxon>Eurotatoria</taxon>
        <taxon>Bdelloidea</taxon>
        <taxon>Philodinida</taxon>
        <taxon>Philodinidae</taxon>
        <taxon>Rotaria</taxon>
    </lineage>
</organism>
<dbReference type="EMBL" id="CAJNOL010000558">
    <property type="protein sequence ID" value="CAF1115295.1"/>
    <property type="molecule type" value="Genomic_DNA"/>
</dbReference>
<protein>
    <submittedName>
        <fullName evidence="1">Uncharacterized protein</fullName>
    </submittedName>
</protein>
<accession>A0A814Q768</accession>
<proteinExistence type="predicted"/>
<dbReference type="AlphaFoldDB" id="A0A814Q768"/>
<evidence type="ECO:0000313" key="1">
    <source>
        <dbReference type="EMBL" id="CAF1115295.1"/>
    </source>
</evidence>
<gene>
    <name evidence="1" type="ORF">JXQ802_LOCUS19917</name>
</gene>
<dbReference type="Proteomes" id="UP000663870">
    <property type="component" value="Unassembled WGS sequence"/>
</dbReference>
<reference evidence="1" key="1">
    <citation type="submission" date="2021-02" db="EMBL/GenBank/DDBJ databases">
        <authorList>
            <person name="Nowell W R."/>
        </authorList>
    </citation>
    <scope>NUCLEOTIDE SEQUENCE</scope>
</reference>
<name>A0A814Q768_9BILA</name>
<sequence>MCTVQSGAEAAELKFYRVLAKFSQGTWSNVDMAEQCSFQLFKALEQLLQFNVIPSDELVSHLAITINAILCPDYTFLHPLEQRSIPSKNNYDQTKTEKTFTILYDILSRVGFERVHRQINGAHFCTNPNYLFICPRWPPLKKYEFIHHTFVFPTNRMPKYIPLKNLQHVVHNIDDLILIMNLTRNETVSQMNLLTTMQQNMVAEFKGDPNHAYHGPNMIWFAPLPPEQSSHDSQPLSPSLDCKNSCYGCYRFCIPFNYFLKYKTYILGTRKYDDEYCHTIMLTDTNVQNVKFIKELEPISLTKMNIIEETTNGSFQWLCYRDTEKEWDQLDFAVATNSLKCDPVKDQIRLDFVDHENCIREKFALSTVRTVRECEHRFTFYWRLCCLLLRFL</sequence>
<keyword evidence="2" id="KW-1185">Reference proteome</keyword>